<keyword evidence="7" id="KW-0407">Ion channel</keyword>
<evidence type="ECO:0000256" key="2">
    <source>
        <dbReference type="ARBA" id="ARBA00022448"/>
    </source>
</evidence>
<keyword evidence="3 8" id="KW-0812">Transmembrane</keyword>
<name>A0AAD2D8U7_EUPCR</name>
<evidence type="ECO:0000313" key="10">
    <source>
        <dbReference type="EMBL" id="CAI2383886.1"/>
    </source>
</evidence>
<keyword evidence="6 8" id="KW-0472">Membrane</keyword>
<dbReference type="PANTHER" id="PTHR10117">
    <property type="entry name" value="TRANSIENT RECEPTOR POTENTIAL CHANNEL"/>
    <property type="match status" value="1"/>
</dbReference>
<feature type="transmembrane region" description="Helical" evidence="8">
    <location>
        <begin position="202"/>
        <end position="229"/>
    </location>
</feature>
<evidence type="ECO:0000256" key="8">
    <source>
        <dbReference type="SAM" id="Phobius"/>
    </source>
</evidence>
<dbReference type="EMBL" id="CAMPGE010026192">
    <property type="protein sequence ID" value="CAI2383886.1"/>
    <property type="molecule type" value="Genomic_DNA"/>
</dbReference>
<keyword evidence="11" id="KW-1185">Reference proteome</keyword>
<dbReference type="AlphaFoldDB" id="A0AAD2D8U7"/>
<protein>
    <recommendedName>
        <fullName evidence="9">Ion transport domain-containing protein</fullName>
    </recommendedName>
</protein>
<dbReference type="GO" id="GO:0070679">
    <property type="term" value="F:inositol 1,4,5 trisphosphate binding"/>
    <property type="evidence" value="ECO:0007669"/>
    <property type="project" value="TreeGrafter"/>
</dbReference>
<feature type="transmembrane region" description="Helical" evidence="8">
    <location>
        <begin position="166"/>
        <end position="190"/>
    </location>
</feature>
<dbReference type="InterPro" id="IPR005821">
    <property type="entry name" value="Ion_trans_dom"/>
</dbReference>
<organism evidence="10 11">
    <name type="scientific">Euplotes crassus</name>
    <dbReference type="NCBI Taxonomy" id="5936"/>
    <lineage>
        <taxon>Eukaryota</taxon>
        <taxon>Sar</taxon>
        <taxon>Alveolata</taxon>
        <taxon>Ciliophora</taxon>
        <taxon>Intramacronucleata</taxon>
        <taxon>Spirotrichea</taxon>
        <taxon>Hypotrichia</taxon>
        <taxon>Euplotida</taxon>
        <taxon>Euplotidae</taxon>
        <taxon>Moneuplotes</taxon>
    </lineage>
</organism>
<keyword evidence="4 8" id="KW-1133">Transmembrane helix</keyword>
<accession>A0AAD2D8U7</accession>
<keyword evidence="2" id="KW-0813">Transport</keyword>
<evidence type="ECO:0000256" key="4">
    <source>
        <dbReference type="ARBA" id="ARBA00022989"/>
    </source>
</evidence>
<evidence type="ECO:0000313" key="11">
    <source>
        <dbReference type="Proteomes" id="UP001295684"/>
    </source>
</evidence>
<dbReference type="GO" id="GO:0005886">
    <property type="term" value="C:plasma membrane"/>
    <property type="evidence" value="ECO:0007669"/>
    <property type="project" value="TreeGrafter"/>
</dbReference>
<dbReference type="GO" id="GO:0015279">
    <property type="term" value="F:store-operated calcium channel activity"/>
    <property type="evidence" value="ECO:0007669"/>
    <property type="project" value="TreeGrafter"/>
</dbReference>
<dbReference type="Proteomes" id="UP001295684">
    <property type="component" value="Unassembled WGS sequence"/>
</dbReference>
<reference evidence="10" key="1">
    <citation type="submission" date="2023-07" db="EMBL/GenBank/DDBJ databases">
        <authorList>
            <consortium name="AG Swart"/>
            <person name="Singh M."/>
            <person name="Singh A."/>
            <person name="Seah K."/>
            <person name="Emmerich C."/>
        </authorList>
    </citation>
    <scope>NUCLEOTIDE SEQUENCE</scope>
    <source>
        <strain evidence="10">DP1</strain>
    </source>
</reference>
<evidence type="ECO:0000259" key="9">
    <source>
        <dbReference type="Pfam" id="PF00520"/>
    </source>
</evidence>
<evidence type="ECO:0000256" key="1">
    <source>
        <dbReference type="ARBA" id="ARBA00004141"/>
    </source>
</evidence>
<keyword evidence="5" id="KW-0406">Ion transport</keyword>
<feature type="transmembrane region" description="Helical" evidence="8">
    <location>
        <begin position="249"/>
        <end position="268"/>
    </location>
</feature>
<dbReference type="InterPro" id="IPR002153">
    <property type="entry name" value="TRPC_channel"/>
</dbReference>
<evidence type="ECO:0000256" key="7">
    <source>
        <dbReference type="ARBA" id="ARBA00023303"/>
    </source>
</evidence>
<comment type="caution">
    <text evidence="10">The sequence shown here is derived from an EMBL/GenBank/DDBJ whole genome shotgun (WGS) entry which is preliminary data.</text>
</comment>
<proteinExistence type="predicted"/>
<sequence>MIENGREYGVQICLSILLSLHSTRALFILRASKTFGPMVEIIMNMLKEVAKFTVILMSIIFIYMSSMRLMCVTLPQFSTNTQSFLTLFSASLASFDFTIYNEDMVVNKWYGYLAMISFLLISAVTLLNFLIGIISNVYNKLSDISIGLYLKSLVKVRQVLQDDSRYSSLVSCVAPFNLFVFPLTPFVVWFQSEALNSVLLHYAYFWVLVVALVLYVCLSLVSIPVAYFVILISQLKVLCGIKATARPKWITVCDIFIFVVFGFVILAVKNLWDCCLFVVDLYNPNLIKKHEDETSFEKVAGDFIQDIDERSFKFLLLFLKQYKHKHIASKSLIKDLGRTLKTEQCLRNLIFQAESPRLRRAHRKNIIDAGESDKNLLRDNDKTFEELTSTIINTYSDREILSLYNVLKRIINRCSIPNRLKNNHQSLIQKMSTFKDNFVTDFNLSLVKHESTNPSNDIMKKITEPTFYIQEFIDMMKELQEKHAFGQIVYANTFEAMGIHKLTKQGHRTHKKLKTQCDQVNQKLLRLQHRTKTPTLQDLKCLKVGRNYQSLVNSRGN</sequence>
<feature type="domain" description="Ion transport" evidence="9">
    <location>
        <begin position="12"/>
        <end position="142"/>
    </location>
</feature>
<dbReference type="Pfam" id="PF00520">
    <property type="entry name" value="Ion_trans"/>
    <property type="match status" value="1"/>
</dbReference>
<evidence type="ECO:0000256" key="5">
    <source>
        <dbReference type="ARBA" id="ARBA00023065"/>
    </source>
</evidence>
<evidence type="ECO:0000256" key="3">
    <source>
        <dbReference type="ARBA" id="ARBA00022692"/>
    </source>
</evidence>
<evidence type="ECO:0000256" key="6">
    <source>
        <dbReference type="ARBA" id="ARBA00023136"/>
    </source>
</evidence>
<feature type="transmembrane region" description="Helical" evidence="8">
    <location>
        <begin position="112"/>
        <end position="134"/>
    </location>
</feature>
<dbReference type="PANTHER" id="PTHR10117:SF54">
    <property type="entry name" value="TRANSIENT RECEPTOR POTENTIAL-GAMMA PROTEIN"/>
    <property type="match status" value="1"/>
</dbReference>
<dbReference type="GO" id="GO:0034703">
    <property type="term" value="C:cation channel complex"/>
    <property type="evidence" value="ECO:0007669"/>
    <property type="project" value="TreeGrafter"/>
</dbReference>
<dbReference type="GO" id="GO:0051480">
    <property type="term" value="P:regulation of cytosolic calcium ion concentration"/>
    <property type="evidence" value="ECO:0007669"/>
    <property type="project" value="TreeGrafter"/>
</dbReference>
<feature type="transmembrane region" description="Helical" evidence="8">
    <location>
        <begin position="49"/>
        <end position="71"/>
    </location>
</feature>
<gene>
    <name evidence="10" type="ORF">ECRASSUSDP1_LOCUS25401</name>
</gene>
<comment type="subcellular location">
    <subcellularLocation>
        <location evidence="1">Membrane</location>
        <topology evidence="1">Multi-pass membrane protein</topology>
    </subcellularLocation>
</comment>